<gene>
    <name evidence="2" type="ORF">HO133_010310</name>
</gene>
<feature type="region of interest" description="Disordered" evidence="1">
    <location>
        <begin position="1"/>
        <end position="32"/>
    </location>
</feature>
<evidence type="ECO:0000313" key="2">
    <source>
        <dbReference type="EMBL" id="KAF6225114.1"/>
    </source>
</evidence>
<reference evidence="2 3" key="1">
    <citation type="journal article" date="2020" name="Genomics">
        <title>Complete, high-quality genomes from long-read metagenomic sequencing of two wolf lichen thalli reveals enigmatic genome architecture.</title>
        <authorList>
            <person name="McKenzie S.K."/>
            <person name="Walston R.F."/>
            <person name="Allen J.L."/>
        </authorList>
    </citation>
    <scope>NUCLEOTIDE SEQUENCE [LARGE SCALE GENOMIC DNA]</scope>
    <source>
        <strain evidence="2">WasteWater1</strain>
    </source>
</reference>
<name>A0A8H6CKV2_9LECA</name>
<dbReference type="EMBL" id="JACCJB010000008">
    <property type="protein sequence ID" value="KAF6225114.1"/>
    <property type="molecule type" value="Genomic_DNA"/>
</dbReference>
<feature type="compositionally biased region" description="Polar residues" evidence="1">
    <location>
        <begin position="23"/>
        <end position="32"/>
    </location>
</feature>
<dbReference type="RefSeq" id="XP_037153981.1">
    <property type="nucleotide sequence ID" value="XM_037301164.1"/>
</dbReference>
<protein>
    <submittedName>
        <fullName evidence="2">Uncharacterized protein</fullName>
    </submittedName>
</protein>
<dbReference type="GeneID" id="59338701"/>
<accession>A0A8H6CKV2</accession>
<comment type="caution">
    <text evidence="2">The sequence shown here is derived from an EMBL/GenBank/DDBJ whole genome shotgun (WGS) entry which is preliminary data.</text>
</comment>
<dbReference type="AlphaFoldDB" id="A0A8H6CKV2"/>
<keyword evidence="3" id="KW-1185">Reference proteome</keyword>
<evidence type="ECO:0000313" key="3">
    <source>
        <dbReference type="Proteomes" id="UP000593566"/>
    </source>
</evidence>
<sequence>MPSIKSPSTEASVPTLYDETQAPDMSSTKLPSNADSLSTLYDETHRGIWHINPHIASFGNSPCLIAHLEHHGPTTDGSFAVCVAGGSGNFINKKLYESIPQEHRPELDTCPHRVGLMVGEDQTALGTAFIPIILKNADTDKPFRIVLHAYVLPNMLMGMFISDPAWVEVQRFRPSGREYGCDFGDGKISAVRVLFLCVARVLQNVALTDAKYIGVLKDFESKS</sequence>
<proteinExistence type="predicted"/>
<dbReference type="Proteomes" id="UP000593566">
    <property type="component" value="Unassembled WGS sequence"/>
</dbReference>
<evidence type="ECO:0000256" key="1">
    <source>
        <dbReference type="SAM" id="MobiDB-lite"/>
    </source>
</evidence>
<feature type="compositionally biased region" description="Polar residues" evidence="1">
    <location>
        <begin position="1"/>
        <end position="12"/>
    </location>
</feature>
<organism evidence="2 3">
    <name type="scientific">Letharia lupina</name>
    <dbReference type="NCBI Taxonomy" id="560253"/>
    <lineage>
        <taxon>Eukaryota</taxon>
        <taxon>Fungi</taxon>
        <taxon>Dikarya</taxon>
        <taxon>Ascomycota</taxon>
        <taxon>Pezizomycotina</taxon>
        <taxon>Lecanoromycetes</taxon>
        <taxon>OSLEUM clade</taxon>
        <taxon>Lecanoromycetidae</taxon>
        <taxon>Lecanorales</taxon>
        <taxon>Lecanorineae</taxon>
        <taxon>Parmeliaceae</taxon>
        <taxon>Letharia</taxon>
    </lineage>
</organism>